<name>A0A9N9QN58_9CUCU</name>
<evidence type="ECO:0000313" key="10">
    <source>
        <dbReference type="Proteomes" id="UP001152799"/>
    </source>
</evidence>
<dbReference type="Pfam" id="PF00069">
    <property type="entry name" value="Pkinase"/>
    <property type="match status" value="1"/>
</dbReference>
<dbReference type="SUPFAM" id="SSF56112">
    <property type="entry name" value="Protein kinase-like (PK-like)"/>
    <property type="match status" value="1"/>
</dbReference>
<dbReference type="GO" id="GO:0004674">
    <property type="term" value="F:protein serine/threonine kinase activity"/>
    <property type="evidence" value="ECO:0007669"/>
    <property type="project" value="UniProtKB-KW"/>
</dbReference>
<dbReference type="InterPro" id="IPR041087">
    <property type="entry name" value="TBK1_ULD"/>
</dbReference>
<dbReference type="InterPro" id="IPR041309">
    <property type="entry name" value="TBK1_CC1"/>
</dbReference>
<dbReference type="AlphaFoldDB" id="A0A9N9QN58"/>
<dbReference type="InterPro" id="IPR000719">
    <property type="entry name" value="Prot_kinase_dom"/>
</dbReference>
<dbReference type="PANTHER" id="PTHR22969">
    <property type="entry name" value="IKB KINASE"/>
    <property type="match status" value="1"/>
</dbReference>
<dbReference type="Gene3D" id="3.30.200.20">
    <property type="entry name" value="Phosphorylase Kinase, domain 1"/>
    <property type="match status" value="1"/>
</dbReference>
<dbReference type="Gene3D" id="3.10.20.90">
    <property type="entry name" value="Phosphatidylinositol 3-kinase Catalytic Subunit, Chain A, domain 1"/>
    <property type="match status" value="1"/>
</dbReference>
<dbReference type="GO" id="GO:0005524">
    <property type="term" value="F:ATP binding"/>
    <property type="evidence" value="ECO:0007669"/>
    <property type="project" value="UniProtKB-KW"/>
</dbReference>
<proteinExistence type="predicted"/>
<dbReference type="PANTHER" id="PTHR22969:SF15">
    <property type="entry name" value="FI05319P"/>
    <property type="match status" value="1"/>
</dbReference>
<keyword evidence="5" id="KW-0547">Nucleotide-binding</keyword>
<evidence type="ECO:0000256" key="2">
    <source>
        <dbReference type="ARBA" id="ARBA00022490"/>
    </source>
</evidence>
<evidence type="ECO:0000256" key="3">
    <source>
        <dbReference type="ARBA" id="ARBA00022527"/>
    </source>
</evidence>
<dbReference type="Pfam" id="PF18396">
    <property type="entry name" value="TBK1_ULD"/>
    <property type="match status" value="1"/>
</dbReference>
<dbReference type="Pfam" id="PF18394">
    <property type="entry name" value="TBK1_CCD1"/>
    <property type="match status" value="1"/>
</dbReference>
<comment type="subcellular location">
    <subcellularLocation>
        <location evidence="1">Cytoplasm</location>
    </subcellularLocation>
</comment>
<evidence type="ECO:0000256" key="5">
    <source>
        <dbReference type="ARBA" id="ARBA00022741"/>
    </source>
</evidence>
<keyword evidence="6" id="KW-0418">Kinase</keyword>
<keyword evidence="7" id="KW-0067">ATP-binding</keyword>
<dbReference type="SUPFAM" id="SSF54236">
    <property type="entry name" value="Ubiquitin-like"/>
    <property type="match status" value="1"/>
</dbReference>
<dbReference type="GO" id="GO:0005737">
    <property type="term" value="C:cytoplasm"/>
    <property type="evidence" value="ECO:0007669"/>
    <property type="project" value="UniProtKB-SubCell"/>
</dbReference>
<dbReference type="Proteomes" id="UP001152799">
    <property type="component" value="Chromosome 3"/>
</dbReference>
<feature type="domain" description="Protein kinase" evidence="8">
    <location>
        <begin position="13"/>
        <end position="308"/>
    </location>
</feature>
<dbReference type="Gene3D" id="1.20.1270.420">
    <property type="match status" value="1"/>
</dbReference>
<keyword evidence="3" id="KW-0723">Serine/threonine-protein kinase</keyword>
<keyword evidence="4" id="KW-0808">Transferase</keyword>
<keyword evidence="10" id="KW-1185">Reference proteome</keyword>
<dbReference type="Gene3D" id="1.10.510.10">
    <property type="entry name" value="Transferase(Phosphotransferase) domain 1"/>
    <property type="match status" value="1"/>
</dbReference>
<dbReference type="PROSITE" id="PS50011">
    <property type="entry name" value="PROTEIN_KINASE_DOM"/>
    <property type="match status" value="1"/>
</dbReference>
<accession>A0A9N9QN58</accession>
<dbReference type="InterPro" id="IPR029071">
    <property type="entry name" value="Ubiquitin-like_domsf"/>
</dbReference>
<evidence type="ECO:0000256" key="4">
    <source>
        <dbReference type="ARBA" id="ARBA00022679"/>
    </source>
</evidence>
<keyword evidence="2" id="KW-0963">Cytoplasm</keyword>
<dbReference type="InterPro" id="IPR051180">
    <property type="entry name" value="IKK"/>
</dbReference>
<evidence type="ECO:0000256" key="6">
    <source>
        <dbReference type="ARBA" id="ARBA00022777"/>
    </source>
</evidence>
<sequence length="716" mass="82352">MATNIHQSRNYVWSTDDILGRGSTCSVYKGINKNNGEFVAIKVVEAALGVREFEMLKKIKHENIVKLLSIEQECPNRNSGRMQPRQILVTELCTGGCLSNILDDPENIYGLDDSEFLLFLSHLYAGMKYLRDNDIVHRDLKPGNIMKCILDDGTSVYKLIDFGAARDLPDGKEFVSVYGTEEYLAPDVYERALLGTPGRAFRATVDLWSTGVTLYHVVTGELPFRPFGGRRNRQTMHYITTHKKAGIISGIQQNLNGSIIWSSKLPENCLLSPNLRKIITPLIAGLLESDVTKIWTFKEFFDTVDTIVTRKIVHVFDINNQGLIKIYLNPFDTIEILQKDISIQTDIAPENQILIYKADELSGETLLATTEKCPVFVFSKENSKINVLDLKEMSPIISFTKKLELGEDFKLARKACCNAYQAKRLIEKYSIITQLIHNTVENVIKCIKIRLKKLMCEAEYLMSKCKIFNKAAGIFETLQNVAKYKAKTNNCEELSNISQDFVAIYNLHTKYNYENLAEKEWESAIKDFENPFESRLTVRASTLADRIKDSMNHLRIGRDYPLPQNHQYQLECIKIAKTWTHLHHLLETVAYHQYTTLIKVFESWFNKVQKDYMELETLSQTINEFKVNLNKFEDKFDVDVDEFNEYLKANPNNNEPTEKIKYVKDPVLHSRLKNKLKTYNYKTGNNLIAENSELINKLKECTSDLDGNKFDLEDFI</sequence>
<evidence type="ECO:0000259" key="8">
    <source>
        <dbReference type="PROSITE" id="PS50011"/>
    </source>
</evidence>
<evidence type="ECO:0000256" key="7">
    <source>
        <dbReference type="ARBA" id="ARBA00022840"/>
    </source>
</evidence>
<dbReference type="SMART" id="SM00220">
    <property type="entry name" value="S_TKc"/>
    <property type="match status" value="1"/>
</dbReference>
<organism evidence="9 10">
    <name type="scientific">Ceutorhynchus assimilis</name>
    <name type="common">cabbage seed weevil</name>
    <dbReference type="NCBI Taxonomy" id="467358"/>
    <lineage>
        <taxon>Eukaryota</taxon>
        <taxon>Metazoa</taxon>
        <taxon>Ecdysozoa</taxon>
        <taxon>Arthropoda</taxon>
        <taxon>Hexapoda</taxon>
        <taxon>Insecta</taxon>
        <taxon>Pterygota</taxon>
        <taxon>Neoptera</taxon>
        <taxon>Endopterygota</taxon>
        <taxon>Coleoptera</taxon>
        <taxon>Polyphaga</taxon>
        <taxon>Cucujiformia</taxon>
        <taxon>Curculionidae</taxon>
        <taxon>Ceutorhynchinae</taxon>
        <taxon>Ceutorhynchus</taxon>
    </lineage>
</organism>
<dbReference type="EMBL" id="OU892279">
    <property type="protein sequence ID" value="CAG9766272.1"/>
    <property type="molecule type" value="Genomic_DNA"/>
</dbReference>
<protein>
    <recommendedName>
        <fullName evidence="8">Protein kinase domain-containing protein</fullName>
    </recommendedName>
</protein>
<evidence type="ECO:0000313" key="9">
    <source>
        <dbReference type="EMBL" id="CAG9766272.1"/>
    </source>
</evidence>
<reference evidence="9" key="1">
    <citation type="submission" date="2022-01" db="EMBL/GenBank/DDBJ databases">
        <authorList>
            <person name="King R."/>
        </authorList>
    </citation>
    <scope>NUCLEOTIDE SEQUENCE</scope>
</reference>
<dbReference type="FunFam" id="1.10.510.10:FF:000100">
    <property type="entry name" value="inhibitor of nuclear factor kappa-B kinase subunit epsilon"/>
    <property type="match status" value="1"/>
</dbReference>
<dbReference type="InterPro" id="IPR011009">
    <property type="entry name" value="Kinase-like_dom_sf"/>
</dbReference>
<dbReference type="OrthoDB" id="10013850at2759"/>
<gene>
    <name evidence="9" type="ORF">CEUTPL_LOCUS6859</name>
</gene>
<evidence type="ECO:0000256" key="1">
    <source>
        <dbReference type="ARBA" id="ARBA00004496"/>
    </source>
</evidence>